<gene>
    <name evidence="1" type="ORF">OK345_08745</name>
</gene>
<protein>
    <submittedName>
        <fullName evidence="1">DUF4845 domain-containing protein</fullName>
    </submittedName>
</protein>
<dbReference type="EMBL" id="JAPCHY010000005">
    <property type="protein sequence ID" value="MCW4472591.1"/>
    <property type="molecule type" value="Genomic_DNA"/>
</dbReference>
<accession>A0ABT3JVS5</accession>
<evidence type="ECO:0000313" key="1">
    <source>
        <dbReference type="EMBL" id="MCW4472591.1"/>
    </source>
</evidence>
<comment type="caution">
    <text evidence="1">The sequence shown here is derived from an EMBL/GenBank/DDBJ whole genome shotgun (WGS) entry which is preliminary data.</text>
</comment>
<name>A0ABT3JVS5_9XANT</name>
<evidence type="ECO:0000313" key="2">
    <source>
        <dbReference type="Proteomes" id="UP001209922"/>
    </source>
</evidence>
<dbReference type="Proteomes" id="UP001209922">
    <property type="component" value="Unassembled WGS sequence"/>
</dbReference>
<organism evidence="1 2">
    <name type="scientific">Xanthomonas chitinilytica</name>
    <dbReference type="NCBI Taxonomy" id="2989819"/>
    <lineage>
        <taxon>Bacteria</taxon>
        <taxon>Pseudomonadati</taxon>
        <taxon>Pseudomonadota</taxon>
        <taxon>Gammaproteobacteria</taxon>
        <taxon>Lysobacterales</taxon>
        <taxon>Lysobacteraceae</taxon>
        <taxon>Xanthomonas</taxon>
    </lineage>
</organism>
<keyword evidence="2" id="KW-1185">Reference proteome</keyword>
<dbReference type="RefSeq" id="WP_265127548.1">
    <property type="nucleotide sequence ID" value="NZ_JAPCHY010000005.1"/>
</dbReference>
<dbReference type="Pfam" id="PF16137">
    <property type="entry name" value="DUF4845"/>
    <property type="match status" value="1"/>
</dbReference>
<dbReference type="InterPro" id="IPR032314">
    <property type="entry name" value="DUF4845"/>
</dbReference>
<reference evidence="1 2" key="1">
    <citation type="submission" date="2022-10" db="EMBL/GenBank/DDBJ databases">
        <title>Xanthomonas sp. H13-6.</title>
        <authorList>
            <person name="Liu X."/>
            <person name="Deng Z."/>
            <person name="Jiang Y."/>
            <person name="Yu T."/>
            <person name="Ai J."/>
        </authorList>
    </citation>
    <scope>NUCLEOTIDE SEQUENCE [LARGE SCALE GENOMIC DNA]</scope>
    <source>
        <strain evidence="1 2">H13-6</strain>
    </source>
</reference>
<proteinExistence type="predicted"/>
<sequence length="126" mass="14613">MNRNKQRGMTLTSFLVVLIVVAFALYVGMKLLPMYQEYYSVRTALKGLANEPGTADMDPSKVQDLFFRRMDINYSDHVKPENVKFERIDGGWRMKVNYEVRRELIGNLDVVGKFDTTQDLKRRGGE</sequence>